<comment type="similarity">
    <text evidence="2 10">Belongs to the acyl-CoA dehydrogenase family.</text>
</comment>
<dbReference type="InterPro" id="IPR052166">
    <property type="entry name" value="Diverse_Acyl-CoA_DH"/>
</dbReference>
<dbReference type="InterPro" id="IPR046373">
    <property type="entry name" value="Acyl-CoA_Oxase/DH_mid-dom_sf"/>
</dbReference>
<dbReference type="SUPFAM" id="SSF56645">
    <property type="entry name" value="Acyl-CoA dehydrogenase NM domain-like"/>
    <property type="match status" value="1"/>
</dbReference>
<feature type="domain" description="Acyl-CoA dehydrogenase/oxidase N-terminal" evidence="13">
    <location>
        <begin position="65"/>
        <end position="157"/>
    </location>
</feature>
<evidence type="ECO:0000313" key="15">
    <source>
        <dbReference type="EMBL" id="SBT07329.1"/>
    </source>
</evidence>
<comment type="catalytic activity">
    <reaction evidence="6">
        <text>3-(methylsulfanyl)propanoyl-CoA + oxidized [electron-transfer flavoprotein] + H(+) = 3-(methylsulfanyl)acryloyl-CoA + reduced [electron-transfer flavoprotein]</text>
        <dbReference type="Rhea" id="RHEA:52612"/>
        <dbReference type="Rhea" id="RHEA-COMP:10685"/>
        <dbReference type="Rhea" id="RHEA-COMP:10686"/>
        <dbReference type="ChEBI" id="CHEBI:15378"/>
        <dbReference type="ChEBI" id="CHEBI:57692"/>
        <dbReference type="ChEBI" id="CHEBI:58307"/>
        <dbReference type="ChEBI" id="CHEBI:82815"/>
        <dbReference type="ChEBI" id="CHEBI:84994"/>
        <dbReference type="EC" id="1.3.99.41"/>
    </reaction>
    <physiologicalReaction direction="left-to-right" evidence="6">
        <dbReference type="Rhea" id="RHEA:52613"/>
    </physiologicalReaction>
</comment>
<dbReference type="PANTHER" id="PTHR42803">
    <property type="entry name" value="ACYL-COA DEHYDROGENASE"/>
    <property type="match status" value="1"/>
</dbReference>
<evidence type="ECO:0000256" key="4">
    <source>
        <dbReference type="ARBA" id="ARBA00022827"/>
    </source>
</evidence>
<dbReference type="InterPro" id="IPR037069">
    <property type="entry name" value="AcylCoA_DH/ox_N_sf"/>
</dbReference>
<feature type="domain" description="Acetyl-CoA dehydrogenase-like C-terminal" evidence="14">
    <location>
        <begin position="478"/>
        <end position="593"/>
    </location>
</feature>
<dbReference type="SUPFAM" id="SSF47203">
    <property type="entry name" value="Acyl-CoA dehydrogenase C-terminal domain-like"/>
    <property type="match status" value="1"/>
</dbReference>
<dbReference type="InterPro" id="IPR009075">
    <property type="entry name" value="AcylCo_DH/oxidase_C"/>
</dbReference>
<evidence type="ECO:0000256" key="1">
    <source>
        <dbReference type="ARBA" id="ARBA00001974"/>
    </source>
</evidence>
<evidence type="ECO:0000259" key="14">
    <source>
        <dbReference type="Pfam" id="PF12806"/>
    </source>
</evidence>
<dbReference type="Pfam" id="PF02771">
    <property type="entry name" value="Acyl-CoA_dh_N"/>
    <property type="match status" value="1"/>
</dbReference>
<dbReference type="FunFam" id="2.40.110.10:FF:000031">
    <property type="entry name" value="Acyl-CoA dehydrogenase, putative"/>
    <property type="match status" value="1"/>
</dbReference>
<protein>
    <recommendedName>
        <fullName evidence="9">3-methylmercaptopropionyl-CoA dehydrogenase</fullName>
        <ecNumber evidence="8">1.3.99.41</ecNumber>
    </recommendedName>
</protein>
<dbReference type="Gene3D" id="1.20.140.10">
    <property type="entry name" value="Butyryl-CoA Dehydrogenase, subunit A, domain 3"/>
    <property type="match status" value="1"/>
</dbReference>
<dbReference type="EMBL" id="FLQX01000119">
    <property type="protein sequence ID" value="SBT07329.1"/>
    <property type="molecule type" value="Genomic_DNA"/>
</dbReference>
<dbReference type="InterPro" id="IPR013786">
    <property type="entry name" value="AcylCoA_DH/ox_N"/>
</dbReference>
<dbReference type="Pfam" id="PF12806">
    <property type="entry name" value="Acyl-CoA_dh_C"/>
    <property type="match status" value="1"/>
</dbReference>
<dbReference type="InterPro" id="IPR036250">
    <property type="entry name" value="AcylCo_DH-like_C"/>
</dbReference>
<evidence type="ECO:0000313" key="16">
    <source>
        <dbReference type="Proteomes" id="UP000199169"/>
    </source>
</evidence>
<dbReference type="Proteomes" id="UP000199169">
    <property type="component" value="Unassembled WGS sequence"/>
</dbReference>
<dbReference type="Gene3D" id="2.40.110.10">
    <property type="entry name" value="Butyryl-CoA Dehydrogenase, subunit A, domain 2"/>
    <property type="match status" value="1"/>
</dbReference>
<dbReference type="PANTHER" id="PTHR42803:SF1">
    <property type="entry name" value="BROAD-SPECIFICITY LINEAR ACYL-COA DEHYDROGENASE FADE5"/>
    <property type="match status" value="1"/>
</dbReference>
<evidence type="ECO:0000256" key="3">
    <source>
        <dbReference type="ARBA" id="ARBA00022630"/>
    </source>
</evidence>
<evidence type="ECO:0000256" key="7">
    <source>
        <dbReference type="ARBA" id="ARBA00058683"/>
    </source>
</evidence>
<keyword evidence="5 10" id="KW-0560">Oxidoreductase</keyword>
<keyword evidence="3 10" id="KW-0285">Flavoprotein</keyword>
<dbReference type="EC" id="1.3.99.41" evidence="8"/>
<name>A0A1A8XQ82_9PROT</name>
<evidence type="ECO:0000256" key="10">
    <source>
        <dbReference type="RuleBase" id="RU362125"/>
    </source>
</evidence>
<feature type="domain" description="Acyl-CoA dehydrogenase/oxidase C-terminal" evidence="11">
    <location>
        <begin position="284"/>
        <end position="450"/>
    </location>
</feature>
<keyword evidence="16" id="KW-1185">Reference proteome</keyword>
<dbReference type="GO" id="GO:0050660">
    <property type="term" value="F:flavin adenine dinucleotide binding"/>
    <property type="evidence" value="ECO:0007669"/>
    <property type="project" value="InterPro"/>
</dbReference>
<evidence type="ECO:0000259" key="13">
    <source>
        <dbReference type="Pfam" id="PF02771"/>
    </source>
</evidence>
<dbReference type="AlphaFoldDB" id="A0A1A8XQ82"/>
<dbReference type="InterPro" id="IPR009100">
    <property type="entry name" value="AcylCoA_DH/oxidase_NM_dom_sf"/>
</dbReference>
<gene>
    <name evidence="15" type="ORF">ACCAA_420041</name>
</gene>
<comment type="function">
    <text evidence="7">Involved in the assimilation of dimethylsulphoniopropionate (DMSP), an important compound in the fixation of carbon in marine phytoplankton, by mediating the conversion of 3-(methylthio)propanoyl-CoA (MMPA-CoA) to 3-(methylthio)acryloyl-CoA (MTA-CoA).</text>
</comment>
<dbReference type="InterPro" id="IPR006091">
    <property type="entry name" value="Acyl-CoA_Oxase/DH_mid-dom"/>
</dbReference>
<dbReference type="InterPro" id="IPR025878">
    <property type="entry name" value="Acyl-CoA_dh-like_C_dom"/>
</dbReference>
<evidence type="ECO:0000259" key="12">
    <source>
        <dbReference type="Pfam" id="PF02770"/>
    </source>
</evidence>
<evidence type="ECO:0000256" key="2">
    <source>
        <dbReference type="ARBA" id="ARBA00009347"/>
    </source>
</evidence>
<accession>A0A1A8XQ82</accession>
<dbReference type="STRING" id="1860102.ACCAA_420041"/>
<dbReference type="Pfam" id="PF02770">
    <property type="entry name" value="Acyl-CoA_dh_M"/>
    <property type="match status" value="1"/>
</dbReference>
<evidence type="ECO:0000259" key="11">
    <source>
        <dbReference type="Pfam" id="PF00441"/>
    </source>
</evidence>
<dbReference type="Pfam" id="PF00441">
    <property type="entry name" value="Acyl-CoA_dh_1"/>
    <property type="match status" value="1"/>
</dbReference>
<proteinExistence type="inferred from homology"/>
<dbReference type="Gene3D" id="1.10.540.10">
    <property type="entry name" value="Acyl-CoA dehydrogenase/oxidase, N-terminal domain"/>
    <property type="match status" value="1"/>
</dbReference>
<feature type="domain" description="Acyl-CoA oxidase/dehydrogenase middle" evidence="12">
    <location>
        <begin position="162"/>
        <end position="235"/>
    </location>
</feature>
<comment type="cofactor">
    <cofactor evidence="1 10">
        <name>FAD</name>
        <dbReference type="ChEBI" id="CHEBI:57692"/>
    </cofactor>
</comment>
<evidence type="ECO:0000256" key="9">
    <source>
        <dbReference type="ARBA" id="ARBA00069043"/>
    </source>
</evidence>
<organism evidence="15 16">
    <name type="scientific">Candidatus Accumulibacter aalborgensis</name>
    <dbReference type="NCBI Taxonomy" id="1860102"/>
    <lineage>
        <taxon>Bacteria</taxon>
        <taxon>Pseudomonadati</taxon>
        <taxon>Pseudomonadota</taxon>
        <taxon>Betaproteobacteria</taxon>
        <taxon>Candidatus Accumulibacter</taxon>
    </lineage>
</organism>
<keyword evidence="4 10" id="KW-0274">FAD</keyword>
<sequence>MSEYFAPVRDMHFVIKELAGLEQVAELPGYEDASADLVDAVLEEAAKFAGGVLSPLNWPGDQEGARWHDKAVTMPAGFKEAYKLFADSGWTALAAEPEWGGQGLPKVVAAAVAEMWKSANHSFSLCPLLTAGAIEALVLTGSDELKATYLEKMVSGEWTGTMNLTEPSAGSDLAAVRTRAEPQADGSYLVFGQKIFITYGDHDMAENIIHLVLARTPTAPEGVKGISLFVVPKFMVNDDGSLGARNDAWCVSIEHKLGIHASPTAIMAFGDHSGAVGYLVGEENRGIEYMFIMMNAARFGVGLEGVAVCERAYQRARDYARDRIQCTDIGVRGGPKVAIIHHPDVRRMLMTMRSYAEATRALAYVVAAAHDAAMRHADAAVRQRNQAFVDLMIPVVKGWSTESGVTMASLGVQVHGGMGYVEETGAAQHLRDAQISTIYEGTTGIQANDLIGRKIAREGGTTLNSVIDMMRALDAELASQGGGHFAAIRRRLAAAVDALAAAGDWLVATYRSDVRAASAGAVPFLKLLGIVAGGWQMARAALIAQAKIDGGDHDPFFTAKIITTRFYADHVLCEAAALASSVTDGAEGVMALPDEMF</sequence>
<reference evidence="15 16" key="1">
    <citation type="submission" date="2016-06" db="EMBL/GenBank/DDBJ databases">
        <authorList>
            <person name="Kjaerup R.B."/>
            <person name="Dalgaard T.S."/>
            <person name="Juul-Madsen H.R."/>
        </authorList>
    </citation>
    <scope>NUCLEOTIDE SEQUENCE [LARGE SCALE GENOMIC DNA]</scope>
    <source>
        <strain evidence="15">3</strain>
    </source>
</reference>
<dbReference type="RefSeq" id="WP_186407632.1">
    <property type="nucleotide sequence ID" value="NZ_FLQX01000119.1"/>
</dbReference>
<evidence type="ECO:0000256" key="6">
    <source>
        <dbReference type="ARBA" id="ARBA00051388"/>
    </source>
</evidence>
<evidence type="ECO:0000256" key="8">
    <source>
        <dbReference type="ARBA" id="ARBA00066694"/>
    </source>
</evidence>
<dbReference type="GO" id="GO:0016627">
    <property type="term" value="F:oxidoreductase activity, acting on the CH-CH group of donors"/>
    <property type="evidence" value="ECO:0007669"/>
    <property type="project" value="InterPro"/>
</dbReference>
<evidence type="ECO:0000256" key="5">
    <source>
        <dbReference type="ARBA" id="ARBA00023002"/>
    </source>
</evidence>